<dbReference type="Pfam" id="PF09339">
    <property type="entry name" value="HTH_IclR"/>
    <property type="match status" value="1"/>
</dbReference>
<dbReference type="GO" id="GO:0006071">
    <property type="term" value="P:glycerol metabolic process"/>
    <property type="evidence" value="ECO:0007669"/>
    <property type="project" value="UniProtKB-KW"/>
</dbReference>
<dbReference type="RefSeq" id="WP_066216452.1">
    <property type="nucleotide sequence ID" value="NZ_FNSN01000003.1"/>
</dbReference>
<dbReference type="GO" id="GO:0003700">
    <property type="term" value="F:DNA-binding transcription factor activity"/>
    <property type="evidence" value="ECO:0007669"/>
    <property type="project" value="TreeGrafter"/>
</dbReference>
<dbReference type="STRING" id="156980.SAMN04489745_0823"/>
<dbReference type="InterPro" id="IPR029016">
    <property type="entry name" value="GAF-like_dom_sf"/>
</dbReference>
<dbReference type="InterPro" id="IPR014757">
    <property type="entry name" value="Tscrpt_reg_IclR_C"/>
</dbReference>
<evidence type="ECO:0000256" key="6">
    <source>
        <dbReference type="ARBA" id="ARBA00070406"/>
    </source>
</evidence>
<keyword evidence="3" id="KW-0238">DNA-binding</keyword>
<dbReference type="Gene3D" id="3.30.450.40">
    <property type="match status" value="1"/>
</dbReference>
<dbReference type="InterPro" id="IPR005471">
    <property type="entry name" value="Tscrpt_reg_IclR_N"/>
</dbReference>
<dbReference type="EMBL" id="FNSN01000003">
    <property type="protein sequence ID" value="SEB62789.1"/>
    <property type="molecule type" value="Genomic_DNA"/>
</dbReference>
<dbReference type="GO" id="GO:0045892">
    <property type="term" value="P:negative regulation of DNA-templated transcription"/>
    <property type="evidence" value="ECO:0007669"/>
    <property type="project" value="TreeGrafter"/>
</dbReference>
<dbReference type="SUPFAM" id="SSF46785">
    <property type="entry name" value="Winged helix' DNA-binding domain"/>
    <property type="match status" value="1"/>
</dbReference>
<comment type="function">
    <text evidence="5">May be an activator protein for the gylABX operon.</text>
</comment>
<dbReference type="InterPro" id="IPR036388">
    <property type="entry name" value="WH-like_DNA-bd_sf"/>
</dbReference>
<accession>A0A1H4KW53</accession>
<dbReference type="FunFam" id="1.10.10.10:FF:000056">
    <property type="entry name" value="IclR family transcriptional regulator"/>
    <property type="match status" value="1"/>
</dbReference>
<dbReference type="InterPro" id="IPR036390">
    <property type="entry name" value="WH_DNA-bd_sf"/>
</dbReference>
<evidence type="ECO:0000313" key="10">
    <source>
        <dbReference type="Proteomes" id="UP000182652"/>
    </source>
</evidence>
<name>A0A1H4KW53_9MICC</name>
<dbReference type="Gene3D" id="1.10.10.10">
    <property type="entry name" value="Winged helix-like DNA-binding domain superfamily/Winged helix DNA-binding domain"/>
    <property type="match status" value="1"/>
</dbReference>
<evidence type="ECO:0000256" key="4">
    <source>
        <dbReference type="ARBA" id="ARBA00023163"/>
    </source>
</evidence>
<evidence type="ECO:0000313" key="9">
    <source>
        <dbReference type="EMBL" id="SEB62789.1"/>
    </source>
</evidence>
<evidence type="ECO:0000256" key="1">
    <source>
        <dbReference type="ARBA" id="ARBA00022798"/>
    </source>
</evidence>
<evidence type="ECO:0000256" key="2">
    <source>
        <dbReference type="ARBA" id="ARBA00023015"/>
    </source>
</evidence>
<evidence type="ECO:0000256" key="3">
    <source>
        <dbReference type="ARBA" id="ARBA00023125"/>
    </source>
</evidence>
<sequence>MREAGPAAPQAGDQYVQSLARGLAVIRAFDANNPHMTLSEVAARTGLTRATARRFLHTLVELGYVRTDGKTFALTALVLQLGYSYLSALTLPQLAQPHLEELSVRLGESTSAAVLDGNDIFYVARVATRRIMTVGITVGTRFPAYATSMGRVLLAGLPDPELRAYLDTVTLEALTPRTVTTRQDLIAELEKVRAQGWCLLDQELELGLMSVAAPVRNAAGKTVAAVNVSLQAQNVAGQDDPEAYLASVTREIVGTAALISQEISARA</sequence>
<dbReference type="GO" id="GO:0045893">
    <property type="term" value="P:positive regulation of DNA-templated transcription"/>
    <property type="evidence" value="ECO:0007669"/>
    <property type="project" value="InterPro"/>
</dbReference>
<keyword evidence="2" id="KW-0805">Transcription regulation</keyword>
<protein>
    <recommendedName>
        <fullName evidence="6">Glycerol operon regulatory protein</fullName>
    </recommendedName>
</protein>
<dbReference type="Proteomes" id="UP000182652">
    <property type="component" value="Unassembled WGS sequence"/>
</dbReference>
<dbReference type="PROSITE" id="PS51078">
    <property type="entry name" value="ICLR_ED"/>
    <property type="match status" value="1"/>
</dbReference>
<keyword evidence="10" id="KW-1185">Reference proteome</keyword>
<keyword evidence="1" id="KW-0319">Glycerol metabolism</keyword>
<evidence type="ECO:0000259" key="7">
    <source>
        <dbReference type="PROSITE" id="PS51077"/>
    </source>
</evidence>
<keyword evidence="4" id="KW-0804">Transcription</keyword>
<evidence type="ECO:0000256" key="5">
    <source>
        <dbReference type="ARBA" id="ARBA00058938"/>
    </source>
</evidence>
<dbReference type="SMART" id="SM00346">
    <property type="entry name" value="HTH_ICLR"/>
    <property type="match status" value="1"/>
</dbReference>
<organism evidence="9 10">
    <name type="scientific">Arthrobacter woluwensis</name>
    <dbReference type="NCBI Taxonomy" id="156980"/>
    <lineage>
        <taxon>Bacteria</taxon>
        <taxon>Bacillati</taxon>
        <taxon>Actinomycetota</taxon>
        <taxon>Actinomycetes</taxon>
        <taxon>Micrococcales</taxon>
        <taxon>Micrococcaceae</taxon>
        <taxon>Arthrobacter</taxon>
    </lineage>
</organism>
<dbReference type="PROSITE" id="PS51077">
    <property type="entry name" value="HTH_ICLR"/>
    <property type="match status" value="1"/>
</dbReference>
<feature type="domain" description="IclR-ED" evidence="8">
    <location>
        <begin position="77"/>
        <end position="265"/>
    </location>
</feature>
<dbReference type="SUPFAM" id="SSF55781">
    <property type="entry name" value="GAF domain-like"/>
    <property type="match status" value="1"/>
</dbReference>
<dbReference type="InterPro" id="IPR012794">
    <property type="entry name" value="PcaR_PcaU"/>
</dbReference>
<proteinExistence type="predicted"/>
<reference evidence="9 10" key="1">
    <citation type="submission" date="2016-10" db="EMBL/GenBank/DDBJ databases">
        <authorList>
            <person name="de Groot N.N."/>
        </authorList>
    </citation>
    <scope>NUCLEOTIDE SEQUENCE [LARGE SCALE GENOMIC DNA]</scope>
    <source>
        <strain evidence="9 10">DSM 10495</strain>
    </source>
</reference>
<dbReference type="PANTHER" id="PTHR30136:SF34">
    <property type="entry name" value="TRANSCRIPTIONAL REGULATOR"/>
    <property type="match status" value="1"/>
</dbReference>
<dbReference type="PANTHER" id="PTHR30136">
    <property type="entry name" value="HELIX-TURN-HELIX TRANSCRIPTIONAL REGULATOR, ICLR FAMILY"/>
    <property type="match status" value="1"/>
</dbReference>
<dbReference type="NCBIfam" id="TIGR02431">
    <property type="entry name" value="pcaR_pcaU"/>
    <property type="match status" value="1"/>
</dbReference>
<feature type="domain" description="HTH iclR-type" evidence="7">
    <location>
        <begin position="16"/>
        <end position="76"/>
    </location>
</feature>
<dbReference type="GO" id="GO:0003677">
    <property type="term" value="F:DNA binding"/>
    <property type="evidence" value="ECO:0007669"/>
    <property type="project" value="UniProtKB-KW"/>
</dbReference>
<gene>
    <name evidence="9" type="ORF">SAMN04489745_0823</name>
</gene>
<dbReference type="GO" id="GO:0046278">
    <property type="term" value="P:3,4-dihydroxybenzoate metabolic process"/>
    <property type="evidence" value="ECO:0007669"/>
    <property type="project" value="InterPro"/>
</dbReference>
<evidence type="ECO:0000259" key="8">
    <source>
        <dbReference type="PROSITE" id="PS51078"/>
    </source>
</evidence>
<dbReference type="Pfam" id="PF01614">
    <property type="entry name" value="IclR_C"/>
    <property type="match status" value="1"/>
</dbReference>
<dbReference type="InterPro" id="IPR050707">
    <property type="entry name" value="HTH_MetabolicPath_Reg"/>
</dbReference>
<dbReference type="AlphaFoldDB" id="A0A1H4KW53"/>